<evidence type="ECO:0000256" key="3">
    <source>
        <dbReference type="ARBA" id="ARBA00023242"/>
    </source>
</evidence>
<keyword evidence="6" id="KW-1185">Reference proteome</keyword>
<dbReference type="GO" id="GO:0000972">
    <property type="term" value="P:transcription-dependent tethering of RNA polymerase II gene DNA at nuclear periphery"/>
    <property type="evidence" value="ECO:0007669"/>
    <property type="project" value="TreeGrafter"/>
</dbReference>
<evidence type="ECO:0000313" key="6">
    <source>
        <dbReference type="Proteomes" id="UP001196413"/>
    </source>
</evidence>
<dbReference type="GO" id="GO:0006606">
    <property type="term" value="P:protein import into nucleus"/>
    <property type="evidence" value="ECO:0007669"/>
    <property type="project" value="TreeGrafter"/>
</dbReference>
<comment type="subcellular location">
    <subcellularLocation>
        <location evidence="1">Nucleus</location>
    </subcellularLocation>
</comment>
<dbReference type="Proteomes" id="UP001196413">
    <property type="component" value="Unassembled WGS sequence"/>
</dbReference>
<dbReference type="PANTHER" id="PTHR10350:SF6">
    <property type="entry name" value="NUCLEAR PORE COMPLEX PROTEIN NUP155"/>
    <property type="match status" value="1"/>
</dbReference>
<dbReference type="SUPFAM" id="SSF50978">
    <property type="entry name" value="WD40 repeat-like"/>
    <property type="match status" value="1"/>
</dbReference>
<dbReference type="InterPro" id="IPR014908">
    <property type="entry name" value="Nucleoporin_Nup133/Nup155_N"/>
</dbReference>
<dbReference type="EMBL" id="JAHQIW010001038">
    <property type="protein sequence ID" value="KAJ1351276.1"/>
    <property type="molecule type" value="Genomic_DNA"/>
</dbReference>
<dbReference type="GO" id="GO:0017056">
    <property type="term" value="F:structural constituent of nuclear pore"/>
    <property type="evidence" value="ECO:0007669"/>
    <property type="project" value="InterPro"/>
</dbReference>
<proteinExistence type="predicted"/>
<accession>A0AAD5ML97</accession>
<evidence type="ECO:0000256" key="2">
    <source>
        <dbReference type="ARBA" id="ARBA00022448"/>
    </source>
</evidence>
<dbReference type="AlphaFoldDB" id="A0AAD5ML97"/>
<dbReference type="InterPro" id="IPR004870">
    <property type="entry name" value="Nucleoporin_Nup155"/>
</dbReference>
<organism evidence="5 6">
    <name type="scientific">Parelaphostrongylus tenuis</name>
    <name type="common">Meningeal worm</name>
    <dbReference type="NCBI Taxonomy" id="148309"/>
    <lineage>
        <taxon>Eukaryota</taxon>
        <taxon>Metazoa</taxon>
        <taxon>Ecdysozoa</taxon>
        <taxon>Nematoda</taxon>
        <taxon>Chromadorea</taxon>
        <taxon>Rhabditida</taxon>
        <taxon>Rhabditina</taxon>
        <taxon>Rhabditomorpha</taxon>
        <taxon>Strongyloidea</taxon>
        <taxon>Metastrongylidae</taxon>
        <taxon>Parelaphostrongylus</taxon>
    </lineage>
</organism>
<keyword evidence="2" id="KW-0813">Transport</keyword>
<keyword evidence="3" id="KW-0539">Nucleus</keyword>
<dbReference type="GO" id="GO:0036228">
    <property type="term" value="P:protein localization to nuclear inner membrane"/>
    <property type="evidence" value="ECO:0007669"/>
    <property type="project" value="TreeGrafter"/>
</dbReference>
<protein>
    <recommendedName>
        <fullName evidence="4">Nucleoporin Nup133/Nup155-like N-terminal domain-containing protein</fullName>
    </recommendedName>
</protein>
<feature type="domain" description="Nucleoporin Nup133/Nup155-like N-terminal" evidence="4">
    <location>
        <begin position="164"/>
        <end position="348"/>
    </location>
</feature>
<dbReference type="Pfam" id="PF08801">
    <property type="entry name" value="Nucleoporin_N"/>
    <property type="match status" value="2"/>
</dbReference>
<dbReference type="InterPro" id="IPR036322">
    <property type="entry name" value="WD40_repeat_dom_sf"/>
</dbReference>
<evidence type="ECO:0000259" key="4">
    <source>
        <dbReference type="Pfam" id="PF08801"/>
    </source>
</evidence>
<dbReference type="GO" id="GO:0044611">
    <property type="term" value="C:nuclear pore inner ring"/>
    <property type="evidence" value="ECO:0007669"/>
    <property type="project" value="TreeGrafter"/>
</dbReference>
<gene>
    <name evidence="5" type="ORF">KIN20_007258</name>
</gene>
<evidence type="ECO:0000313" key="5">
    <source>
        <dbReference type="EMBL" id="KAJ1351276.1"/>
    </source>
</evidence>
<name>A0AAD5ML97_PARTN</name>
<evidence type="ECO:0000256" key="1">
    <source>
        <dbReference type="ARBA" id="ARBA00004123"/>
    </source>
</evidence>
<sequence length="398" mass="44280">MSFSFMESYAGDSVENAAQRVSVHIENTIDSADVFNKLTQNGSSPVSGLGDRFYTKGHLDFVLKRRIPLPDELTYQIRNMRSQFSMGLFTEITRAWVVIDSDIFMWNYETNEDLAYFDALESTVLKIALVRVKADVFASHITYGLIVVTGKLGIAIDASHSFKVTLDNASLNDIASTGDGRIFFTADDKLYEFVYEHNSGWFGGGRKCRIVNKSVTLLSTLIPFLGPGSEELEQIAVDQSRNILYCLGKNGSIQVFDLGIDGVECSRVCAVTAGQIASEAHLMTQYGHDESTFTNITTICALGAEQSNQLNLVAITVKGVRIYFSVLARSVAIPGSQEQYLSQMSCKNLSQQEVRPQCLRVAHVRFFTRCCADVYLSGYTTRSFCCLYRSKYLCYGHC</sequence>
<feature type="domain" description="Nucleoporin Nup133/Nup155-like N-terminal" evidence="4">
    <location>
        <begin position="64"/>
        <end position="149"/>
    </location>
</feature>
<dbReference type="GO" id="GO:0006405">
    <property type="term" value="P:RNA export from nucleus"/>
    <property type="evidence" value="ECO:0007669"/>
    <property type="project" value="TreeGrafter"/>
</dbReference>
<dbReference type="PANTHER" id="PTHR10350">
    <property type="entry name" value="NUCLEAR PORE COMPLEX PROTEIN NUP155"/>
    <property type="match status" value="1"/>
</dbReference>
<comment type="caution">
    <text evidence="5">The sequence shown here is derived from an EMBL/GenBank/DDBJ whole genome shotgun (WGS) entry which is preliminary data.</text>
</comment>
<reference evidence="5" key="1">
    <citation type="submission" date="2021-06" db="EMBL/GenBank/DDBJ databases">
        <title>Parelaphostrongylus tenuis whole genome reference sequence.</title>
        <authorList>
            <person name="Garwood T.J."/>
            <person name="Larsen P.A."/>
            <person name="Fountain-Jones N.M."/>
            <person name="Garbe J.R."/>
            <person name="Macchietto M.G."/>
            <person name="Kania S.A."/>
            <person name="Gerhold R.W."/>
            <person name="Richards J.E."/>
            <person name="Wolf T.M."/>
        </authorList>
    </citation>
    <scope>NUCLEOTIDE SEQUENCE</scope>
    <source>
        <strain evidence="5">MNPRO001-30</strain>
        <tissue evidence="5">Meninges</tissue>
    </source>
</reference>